<name>A0ABP1G1K3_9CHLO</name>
<comment type="caution">
    <text evidence="6">The sequence shown here is derived from an EMBL/GenBank/DDBJ whole genome shotgun (WGS) entry which is preliminary data.</text>
</comment>
<evidence type="ECO:0000256" key="1">
    <source>
        <dbReference type="ARBA" id="ARBA00004370"/>
    </source>
</evidence>
<dbReference type="InterPro" id="IPR017946">
    <property type="entry name" value="PLC-like_Pdiesterase_TIM-brl"/>
</dbReference>
<evidence type="ECO:0000313" key="7">
    <source>
        <dbReference type="Proteomes" id="UP001497392"/>
    </source>
</evidence>
<dbReference type="SUPFAM" id="SSF51695">
    <property type="entry name" value="PLC-like phosphodiesterases"/>
    <property type="match status" value="1"/>
</dbReference>
<comment type="subcellular location">
    <subcellularLocation>
        <location evidence="1">Membrane</location>
    </subcellularLocation>
</comment>
<keyword evidence="4" id="KW-0472">Membrane</keyword>
<keyword evidence="2" id="KW-0812">Transmembrane</keyword>
<dbReference type="PANTHER" id="PTHR35518">
    <property type="entry name" value="MAINTENANCE OF TELOMOERE CAPPING"/>
    <property type="match status" value="1"/>
</dbReference>
<keyword evidence="3" id="KW-1133">Transmembrane helix</keyword>
<evidence type="ECO:0000259" key="5">
    <source>
        <dbReference type="PROSITE" id="PS50041"/>
    </source>
</evidence>
<dbReference type="PROSITE" id="PS50041">
    <property type="entry name" value="C_TYPE_LECTIN_2"/>
    <property type="match status" value="1"/>
</dbReference>
<feature type="domain" description="C-type lectin" evidence="5">
    <location>
        <begin position="401"/>
        <end position="464"/>
    </location>
</feature>
<dbReference type="InterPro" id="IPR001304">
    <property type="entry name" value="C-type_lectin-like"/>
</dbReference>
<evidence type="ECO:0000256" key="3">
    <source>
        <dbReference type="ARBA" id="ARBA00022989"/>
    </source>
</evidence>
<keyword evidence="7" id="KW-1185">Reference proteome</keyword>
<organism evidence="6 7">
    <name type="scientific">Coccomyxa viridis</name>
    <dbReference type="NCBI Taxonomy" id="1274662"/>
    <lineage>
        <taxon>Eukaryota</taxon>
        <taxon>Viridiplantae</taxon>
        <taxon>Chlorophyta</taxon>
        <taxon>core chlorophytes</taxon>
        <taxon>Trebouxiophyceae</taxon>
        <taxon>Trebouxiophyceae incertae sedis</taxon>
        <taxon>Coccomyxaceae</taxon>
        <taxon>Coccomyxa</taxon>
    </lineage>
</organism>
<sequence length="542" mass="59334">MTSSVSLKALPDIRQQELTSGLSKRSGVPPGVQCEKTSWCDDAGLCTEVCARGSVHVEPWLQNAIATQTELSRRLPLCMATLLGTHNSAITIADGYGNRDEHFQQYFKWIRWVSSSSALRTNDQYFSLTDQLNLGVRAVELDTHWVEGELRIAHCGGFHAAPFNVLVKAVNLVATLLGHPIHWDTETVGCDPSLSSISVLAQRSFADALAELAAWLAQPQNQDEFLLVFLDDQPDIKTWGFLPKLLIEIRQAFPAAMLYTPADHGTRNASDWPSMGELVAAGKRVMVVSGVNYGADAAGVLFTKPDICNWQEPPLGDFKGQPQCIADQRPKFTKDPHTLTGTLFRVPSCEILYGPLNCDFVLTGENWPVLDEQSLPLVTACGLNMPSPDLLTPQRAAAAIWTWAPGQPQAADGATSWLRRMLRRWQPLRMLLGLQESEQCAIMRAEDGRWRARPCTEDYPSACRTEGAEWVLGVGKSRGGCPGGASFALPAHAKDNAALQRELQRSGQQACWLPMQGPDWGLPGKAPAAKVPHGLSKIARVQ</sequence>
<dbReference type="Proteomes" id="UP001497392">
    <property type="component" value="Unassembled WGS sequence"/>
</dbReference>
<dbReference type="InterPro" id="IPR051008">
    <property type="entry name" value="Telomere_Capping_Maintenance"/>
</dbReference>
<dbReference type="PANTHER" id="PTHR35518:SF2">
    <property type="entry name" value="MAINTENANCE OF TELOMERE CAPPING PROTEIN 6"/>
    <property type="match status" value="1"/>
</dbReference>
<evidence type="ECO:0000313" key="6">
    <source>
        <dbReference type="EMBL" id="CAL5225641.1"/>
    </source>
</evidence>
<dbReference type="EMBL" id="CAXHTA020000012">
    <property type="protein sequence ID" value="CAL5225641.1"/>
    <property type="molecule type" value="Genomic_DNA"/>
</dbReference>
<evidence type="ECO:0000256" key="2">
    <source>
        <dbReference type="ARBA" id="ARBA00022692"/>
    </source>
</evidence>
<reference evidence="6 7" key="1">
    <citation type="submission" date="2024-06" db="EMBL/GenBank/DDBJ databases">
        <authorList>
            <person name="Kraege A."/>
            <person name="Thomma B."/>
        </authorList>
    </citation>
    <scope>NUCLEOTIDE SEQUENCE [LARGE SCALE GENOMIC DNA]</scope>
</reference>
<accession>A0ABP1G1K3</accession>
<evidence type="ECO:0000256" key="4">
    <source>
        <dbReference type="ARBA" id="ARBA00023136"/>
    </source>
</evidence>
<proteinExistence type="predicted"/>
<gene>
    <name evidence="6" type="primary">g8497</name>
    <name evidence="6" type="ORF">VP750_LOCUS7300</name>
</gene>
<dbReference type="Gene3D" id="3.20.20.190">
    <property type="entry name" value="Phosphatidylinositol (PI) phosphodiesterase"/>
    <property type="match status" value="1"/>
</dbReference>
<protein>
    <submittedName>
        <fullName evidence="6">G8497 protein</fullName>
    </submittedName>
</protein>